<name>A0A183PC71_9TREM</name>
<dbReference type="Proteomes" id="UP000269396">
    <property type="component" value="Unassembled WGS sequence"/>
</dbReference>
<dbReference type="EMBL" id="UZAL01031973">
    <property type="protein sequence ID" value="VDP59699.1"/>
    <property type="molecule type" value="Genomic_DNA"/>
</dbReference>
<dbReference type="AlphaFoldDB" id="A0A183PC71"/>
<sequence>MVVVGSQQETLDPGFVPLGTRQQSVPVILRELVLLGGFNPLSPSFAAEDFVRTLKIDIDSIAASTFNKQESGVDMFLLRYRNVKHSATKEIPSELLSGRILLLSMRCLESTEVKYYRGNDLRLFTEIVVKNVGESVVIQSAHPTQCRTDTE</sequence>
<evidence type="ECO:0000313" key="2">
    <source>
        <dbReference type="Proteomes" id="UP000269396"/>
    </source>
</evidence>
<protein>
    <submittedName>
        <fullName evidence="1">Uncharacterized protein</fullName>
    </submittedName>
</protein>
<keyword evidence="2" id="KW-1185">Reference proteome</keyword>
<reference evidence="1 2" key="1">
    <citation type="submission" date="2018-11" db="EMBL/GenBank/DDBJ databases">
        <authorList>
            <consortium name="Pathogen Informatics"/>
        </authorList>
    </citation>
    <scope>NUCLEOTIDE SEQUENCE [LARGE SCALE GENOMIC DNA]</scope>
    <source>
        <strain>Denwood</strain>
        <strain evidence="2">Zambia</strain>
    </source>
</reference>
<accession>A0A183PC71</accession>
<evidence type="ECO:0000313" key="1">
    <source>
        <dbReference type="EMBL" id="VDP59699.1"/>
    </source>
</evidence>
<proteinExistence type="predicted"/>
<gene>
    <name evidence="1" type="ORF">SMTD_LOCUS11957</name>
</gene>
<organism evidence="1 2">
    <name type="scientific">Schistosoma mattheei</name>
    <dbReference type="NCBI Taxonomy" id="31246"/>
    <lineage>
        <taxon>Eukaryota</taxon>
        <taxon>Metazoa</taxon>
        <taxon>Spiralia</taxon>
        <taxon>Lophotrochozoa</taxon>
        <taxon>Platyhelminthes</taxon>
        <taxon>Trematoda</taxon>
        <taxon>Digenea</taxon>
        <taxon>Strigeidida</taxon>
        <taxon>Schistosomatoidea</taxon>
        <taxon>Schistosomatidae</taxon>
        <taxon>Schistosoma</taxon>
    </lineage>
</organism>